<comment type="caution">
    <text evidence="1">The sequence shown here is derived from an EMBL/GenBank/DDBJ whole genome shotgun (WGS) entry which is preliminary data.</text>
</comment>
<dbReference type="AlphaFoldDB" id="A0AAJ0A4K4"/>
<dbReference type="Proteomes" id="UP001243989">
    <property type="component" value="Unassembled WGS sequence"/>
</dbReference>
<evidence type="ECO:0000313" key="2">
    <source>
        <dbReference type="Proteomes" id="UP001243989"/>
    </source>
</evidence>
<sequence>MVFREVYLVINTKWKIWPIKEFPRNDSKEYSVAVDHLKGAVDKHERLQEVADKINYQPAMVGTTHKKAQASIIVLCR</sequence>
<reference evidence="1" key="1">
    <citation type="submission" date="2021-06" db="EMBL/GenBank/DDBJ databases">
        <title>Comparative genomics, transcriptomics and evolutionary studies reveal genomic signatures of adaptation to plant cell wall in hemibiotrophic fungi.</title>
        <authorList>
            <consortium name="DOE Joint Genome Institute"/>
            <person name="Baroncelli R."/>
            <person name="Diaz J.F."/>
            <person name="Benocci T."/>
            <person name="Peng M."/>
            <person name="Battaglia E."/>
            <person name="Haridas S."/>
            <person name="Andreopoulos W."/>
            <person name="Labutti K."/>
            <person name="Pangilinan J."/>
            <person name="Floch G.L."/>
            <person name="Makela M.R."/>
            <person name="Henrissat B."/>
            <person name="Grigoriev I.V."/>
            <person name="Crouch J.A."/>
            <person name="De Vries R.P."/>
            <person name="Sukno S.A."/>
            <person name="Thon M.R."/>
        </authorList>
    </citation>
    <scope>NUCLEOTIDE SEQUENCE</scope>
    <source>
        <strain evidence="1">CBS 102054</strain>
    </source>
</reference>
<name>A0AAJ0A4K4_9PEZI</name>
<dbReference type="GeneID" id="85474253"/>
<dbReference type="RefSeq" id="XP_060452412.1">
    <property type="nucleotide sequence ID" value="XM_060589391.1"/>
</dbReference>
<proteinExistence type="predicted"/>
<keyword evidence="2" id="KW-1185">Reference proteome</keyword>
<accession>A0AAJ0A4K4</accession>
<evidence type="ECO:0000313" key="1">
    <source>
        <dbReference type="EMBL" id="KAK1656368.1"/>
    </source>
</evidence>
<gene>
    <name evidence="1" type="ORF">BDP81DRAFT_414700</name>
</gene>
<protein>
    <submittedName>
        <fullName evidence="1">Uncharacterized protein</fullName>
    </submittedName>
</protein>
<organism evidence="1 2">
    <name type="scientific">Colletotrichum phormii</name>
    <dbReference type="NCBI Taxonomy" id="359342"/>
    <lineage>
        <taxon>Eukaryota</taxon>
        <taxon>Fungi</taxon>
        <taxon>Dikarya</taxon>
        <taxon>Ascomycota</taxon>
        <taxon>Pezizomycotina</taxon>
        <taxon>Sordariomycetes</taxon>
        <taxon>Hypocreomycetidae</taxon>
        <taxon>Glomerellales</taxon>
        <taxon>Glomerellaceae</taxon>
        <taxon>Colletotrichum</taxon>
        <taxon>Colletotrichum acutatum species complex</taxon>
    </lineage>
</organism>
<dbReference type="EMBL" id="JAHMHQ010000001">
    <property type="protein sequence ID" value="KAK1656368.1"/>
    <property type="molecule type" value="Genomic_DNA"/>
</dbReference>